<feature type="transmembrane region" description="Helical" evidence="7">
    <location>
        <begin position="35"/>
        <end position="57"/>
    </location>
</feature>
<evidence type="ECO:0000256" key="3">
    <source>
        <dbReference type="ARBA" id="ARBA00022475"/>
    </source>
</evidence>
<feature type="transmembrane region" description="Helical" evidence="7">
    <location>
        <begin position="126"/>
        <end position="147"/>
    </location>
</feature>
<feature type="transmembrane region" description="Helical" evidence="7">
    <location>
        <begin position="207"/>
        <end position="226"/>
    </location>
</feature>
<evidence type="ECO:0000256" key="1">
    <source>
        <dbReference type="ARBA" id="ARBA00004651"/>
    </source>
</evidence>
<gene>
    <name evidence="9" type="ORF">LS71_002280</name>
</gene>
<evidence type="ECO:0000256" key="2">
    <source>
        <dbReference type="ARBA" id="ARBA00022448"/>
    </source>
</evidence>
<feature type="transmembrane region" description="Helical" evidence="7">
    <location>
        <begin position="153"/>
        <end position="173"/>
    </location>
</feature>
<evidence type="ECO:0000256" key="7">
    <source>
        <dbReference type="SAM" id="Phobius"/>
    </source>
</evidence>
<dbReference type="PANTHER" id="PTHR23517">
    <property type="entry name" value="RESISTANCE PROTEIN MDTM, PUTATIVE-RELATED-RELATED"/>
    <property type="match status" value="1"/>
</dbReference>
<dbReference type="InterPro" id="IPR011701">
    <property type="entry name" value="MFS"/>
</dbReference>
<feature type="transmembrane region" description="Helical" evidence="7">
    <location>
        <begin position="238"/>
        <end position="258"/>
    </location>
</feature>
<reference evidence="9 10" key="1">
    <citation type="journal article" date="2014" name="Genome Announc.">
        <title>Draft genome sequences of eight enterohepatic helicobacter species isolated from both laboratory and wild rodents.</title>
        <authorList>
            <person name="Sheh A."/>
            <person name="Shen Z."/>
            <person name="Fox J.G."/>
        </authorList>
    </citation>
    <scope>NUCLEOTIDE SEQUENCE [LARGE SCALE GENOMIC DNA]</scope>
    <source>
        <strain evidence="9 10">MIT 09-6949</strain>
    </source>
</reference>
<dbReference type="CDD" id="cd17472">
    <property type="entry name" value="MFS_YajR_like"/>
    <property type="match status" value="1"/>
</dbReference>
<evidence type="ECO:0000259" key="8">
    <source>
        <dbReference type="PROSITE" id="PS50850"/>
    </source>
</evidence>
<sequence length="439" mass="48007">MKRIFPLALITSLRFFGLFIVLPIIGLYADAFHTSAFLAGLAAGGYAITQIIFQTPFGIWSDKYNRKHIIGIGLVIFLIGSLVCAFSSDITMLIIGRFLQGAGAIGGVVSAQIADLAKEEERNKAMAVMGGGIFLSFVLAMLLSPMIASHFGLNTLFLITSVLCVISLIILYWKVPNTPNVQYHFFDDSLQSVVKDKNLLIMNLSAFLQKFLMIFAFVCVSLALTHHFGMSEGELWKVYTPAALLAILAMGPSSVFAQKKGQFKAVMLFGIFAFMLAYFLMAFATKQHSLALFGCGVLVFFVGFAIHEPIMQSLASRYPKAHQKGAALGIFTTLGYVGSALGGVCGGWLYDRVGLLHLSLIIGVVCVVWAILLAVFLSNPKNHKNIYLPIEEAKNLNNLDKVQGIIEWYINQSEHIAIIKYDDTCIHKAQILSLLKGGA</sequence>
<feature type="transmembrane region" description="Helical" evidence="7">
    <location>
        <begin position="327"/>
        <end position="350"/>
    </location>
</feature>
<dbReference type="AlphaFoldDB" id="A0A4U8TD20"/>
<organism evidence="9 10">
    <name type="scientific">Helicobacter jaachi</name>
    <dbReference type="NCBI Taxonomy" id="1677920"/>
    <lineage>
        <taxon>Bacteria</taxon>
        <taxon>Pseudomonadati</taxon>
        <taxon>Campylobacterota</taxon>
        <taxon>Epsilonproteobacteria</taxon>
        <taxon>Campylobacterales</taxon>
        <taxon>Helicobacteraceae</taxon>
        <taxon>Helicobacter</taxon>
    </lineage>
</organism>
<protein>
    <submittedName>
        <fullName evidence="9">MFS transporter</fullName>
    </submittedName>
</protein>
<dbReference type="STRING" id="1677920.LS71_03015"/>
<keyword evidence="2" id="KW-0813">Transport</keyword>
<feature type="transmembrane region" description="Helical" evidence="7">
    <location>
        <begin position="69"/>
        <end position="88"/>
    </location>
</feature>
<keyword evidence="3" id="KW-1003">Cell membrane</keyword>
<dbReference type="Proteomes" id="UP000029733">
    <property type="component" value="Unassembled WGS sequence"/>
</dbReference>
<dbReference type="PROSITE" id="PS50850">
    <property type="entry name" value="MFS"/>
    <property type="match status" value="1"/>
</dbReference>
<feature type="transmembrane region" description="Helical" evidence="7">
    <location>
        <begin position="7"/>
        <end position="29"/>
    </location>
</feature>
<feature type="domain" description="Major facilitator superfamily (MFS) profile" evidence="8">
    <location>
        <begin position="3"/>
        <end position="381"/>
    </location>
</feature>
<evidence type="ECO:0000256" key="6">
    <source>
        <dbReference type="ARBA" id="ARBA00023136"/>
    </source>
</evidence>
<comment type="caution">
    <text evidence="9">The sequence shown here is derived from an EMBL/GenBank/DDBJ whole genome shotgun (WGS) entry which is preliminary data.</text>
</comment>
<dbReference type="PANTHER" id="PTHR23517:SF2">
    <property type="entry name" value="MULTIDRUG RESISTANCE PROTEIN MDTH"/>
    <property type="match status" value="1"/>
</dbReference>
<feature type="transmembrane region" description="Helical" evidence="7">
    <location>
        <begin position="290"/>
        <end position="306"/>
    </location>
</feature>
<dbReference type="Gene3D" id="1.20.1250.20">
    <property type="entry name" value="MFS general substrate transporter like domains"/>
    <property type="match status" value="1"/>
</dbReference>
<dbReference type="OrthoDB" id="9764259at2"/>
<accession>A0A4U8TD20</accession>
<keyword evidence="5 7" id="KW-1133">Transmembrane helix</keyword>
<dbReference type="EMBL" id="JRPR02000001">
    <property type="protein sequence ID" value="TLD97875.1"/>
    <property type="molecule type" value="Genomic_DNA"/>
</dbReference>
<name>A0A4U8TD20_9HELI</name>
<dbReference type="Pfam" id="PF07690">
    <property type="entry name" value="MFS_1"/>
    <property type="match status" value="1"/>
</dbReference>
<feature type="transmembrane region" description="Helical" evidence="7">
    <location>
        <begin position="356"/>
        <end position="377"/>
    </location>
</feature>
<proteinExistence type="predicted"/>
<evidence type="ECO:0000313" key="9">
    <source>
        <dbReference type="EMBL" id="TLD97875.1"/>
    </source>
</evidence>
<keyword evidence="6 7" id="KW-0472">Membrane</keyword>
<dbReference type="InterPro" id="IPR020846">
    <property type="entry name" value="MFS_dom"/>
</dbReference>
<keyword evidence="10" id="KW-1185">Reference proteome</keyword>
<evidence type="ECO:0000256" key="4">
    <source>
        <dbReference type="ARBA" id="ARBA00022692"/>
    </source>
</evidence>
<feature type="transmembrane region" description="Helical" evidence="7">
    <location>
        <begin position="94"/>
        <end position="114"/>
    </location>
</feature>
<comment type="subcellular location">
    <subcellularLocation>
        <location evidence="1">Cell membrane</location>
        <topology evidence="1">Multi-pass membrane protein</topology>
    </subcellularLocation>
</comment>
<keyword evidence="4 7" id="KW-0812">Transmembrane</keyword>
<dbReference type="GO" id="GO:0005886">
    <property type="term" value="C:plasma membrane"/>
    <property type="evidence" value="ECO:0007669"/>
    <property type="project" value="UniProtKB-SubCell"/>
</dbReference>
<feature type="transmembrane region" description="Helical" evidence="7">
    <location>
        <begin position="265"/>
        <end position="284"/>
    </location>
</feature>
<dbReference type="InterPro" id="IPR036259">
    <property type="entry name" value="MFS_trans_sf"/>
</dbReference>
<evidence type="ECO:0000256" key="5">
    <source>
        <dbReference type="ARBA" id="ARBA00022989"/>
    </source>
</evidence>
<evidence type="ECO:0000313" key="10">
    <source>
        <dbReference type="Proteomes" id="UP000029733"/>
    </source>
</evidence>
<dbReference type="SUPFAM" id="SSF103473">
    <property type="entry name" value="MFS general substrate transporter"/>
    <property type="match status" value="1"/>
</dbReference>
<dbReference type="InterPro" id="IPR050171">
    <property type="entry name" value="MFS_Transporters"/>
</dbReference>
<dbReference type="GO" id="GO:0022857">
    <property type="term" value="F:transmembrane transporter activity"/>
    <property type="evidence" value="ECO:0007669"/>
    <property type="project" value="InterPro"/>
</dbReference>